<dbReference type="SUPFAM" id="SSF52540">
    <property type="entry name" value="P-loop containing nucleoside triphosphate hydrolases"/>
    <property type="match status" value="1"/>
</dbReference>
<dbReference type="InterPro" id="IPR001806">
    <property type="entry name" value="Small_GTPase"/>
</dbReference>
<dbReference type="NCBIfam" id="TIGR00231">
    <property type="entry name" value="small_GTP"/>
    <property type="match status" value="1"/>
</dbReference>
<dbReference type="PROSITE" id="PS51420">
    <property type="entry name" value="RHO"/>
    <property type="match status" value="1"/>
</dbReference>
<dbReference type="InterPro" id="IPR020849">
    <property type="entry name" value="Small_GTPase_Ras-type"/>
</dbReference>
<dbReference type="GO" id="GO:0061118">
    <property type="term" value="P:regulation of positive chemotaxis to cAMP"/>
    <property type="evidence" value="ECO:0007669"/>
    <property type="project" value="UniProtKB-ARBA"/>
</dbReference>
<dbReference type="SMART" id="SM00174">
    <property type="entry name" value="RHO"/>
    <property type="match status" value="1"/>
</dbReference>
<evidence type="ECO:0000256" key="2">
    <source>
        <dbReference type="ARBA" id="ARBA00022475"/>
    </source>
</evidence>
<dbReference type="GO" id="GO:0005886">
    <property type="term" value="C:plasma membrane"/>
    <property type="evidence" value="ECO:0007669"/>
    <property type="project" value="UniProtKB-SubCell"/>
</dbReference>
<evidence type="ECO:0000256" key="4">
    <source>
        <dbReference type="ARBA" id="ARBA00022801"/>
    </source>
</evidence>
<dbReference type="PROSITE" id="PS51421">
    <property type="entry name" value="RAS"/>
    <property type="match status" value="1"/>
</dbReference>
<dbReference type="PRINTS" id="PR00449">
    <property type="entry name" value="RASTRNSFRMNG"/>
</dbReference>
<dbReference type="GO" id="GO:0005525">
    <property type="term" value="F:GTP binding"/>
    <property type="evidence" value="ECO:0007669"/>
    <property type="project" value="UniProtKB-KW"/>
</dbReference>
<dbReference type="GO" id="GO:0003924">
    <property type="term" value="F:GTPase activity"/>
    <property type="evidence" value="ECO:0007669"/>
    <property type="project" value="InterPro"/>
</dbReference>
<keyword evidence="5" id="KW-0342">GTP-binding</keyword>
<dbReference type="InterPro" id="IPR027417">
    <property type="entry name" value="P-loop_NTPase"/>
</dbReference>
<dbReference type="Pfam" id="PF00071">
    <property type="entry name" value="Ras"/>
    <property type="match status" value="1"/>
</dbReference>
<evidence type="ECO:0000313" key="7">
    <source>
        <dbReference type="EMBL" id="CAI44548.1"/>
    </source>
</evidence>
<dbReference type="SMART" id="SM00175">
    <property type="entry name" value="RAB"/>
    <property type="match status" value="1"/>
</dbReference>
<evidence type="ECO:0000256" key="5">
    <source>
        <dbReference type="ARBA" id="ARBA00023134"/>
    </source>
</evidence>
<proteinExistence type="predicted"/>
<gene>
    <name evidence="7" type="primary">ras_B03</name>
</gene>
<evidence type="ECO:0000256" key="1">
    <source>
        <dbReference type="ARBA" id="ARBA00004236"/>
    </source>
</evidence>
<comment type="subcellular location">
    <subcellularLocation>
        <location evidence="1">Cell membrane</location>
    </subcellularLocation>
</comment>
<organism evidence="7">
    <name type="scientific">Paramecium tetraurelia</name>
    <dbReference type="NCBI Taxonomy" id="5888"/>
    <lineage>
        <taxon>Eukaryota</taxon>
        <taxon>Sar</taxon>
        <taxon>Alveolata</taxon>
        <taxon>Ciliophora</taxon>
        <taxon>Intramacronucleata</taxon>
        <taxon>Oligohymenophorea</taxon>
        <taxon>Peniculida</taxon>
        <taxon>Parameciidae</taxon>
        <taxon>Paramecium</taxon>
    </lineage>
</organism>
<reference evidence="7" key="2">
    <citation type="submission" date="2005-09" db="EMBL/GenBank/DDBJ databases">
        <title>Paramecium tetraurelia small GTP-binding-related protein genes.</title>
        <authorList>
            <person name="Cohen J."/>
        </authorList>
    </citation>
    <scope>NUCLEOTIDE SEQUENCE</scope>
</reference>
<evidence type="ECO:0000256" key="6">
    <source>
        <dbReference type="ARBA" id="ARBA00023136"/>
    </source>
</evidence>
<keyword evidence="4" id="KW-0378">Hydrolase</keyword>
<keyword evidence="3" id="KW-0547">Nucleotide-binding</keyword>
<dbReference type="Gene3D" id="3.40.50.300">
    <property type="entry name" value="P-loop containing nucleotide triphosphate hydrolases"/>
    <property type="match status" value="1"/>
</dbReference>
<sequence length="301" mass="34832">MINTNNVTIQIYNNGNPRKSMKVHYLRKETDRRKFMQMCSAVLGSGHHHYQKQERLGYLINQARRFWTQTGSKWEGIISYPAYAQNVLSLQGEEFNNYNSNFQNSSAESKQLVQYRISLLGMGSVGKSNLTTRWVNNEFFEEYSLTLLDKYTKRVIVGEQQCQIEISDTCGQEAYTSLRTQWMKDKEGLIFTYAINSLESFEDIKNTLLLFQQLFKMQDYVPSIVIVGNKTDLASERVIAYDEGKQLAAQFKALFYETSAKNGSNVNQMFTGLINDIIQQKQFKKVEEDVQNQKPGWCSLI</sequence>
<dbReference type="PROSITE" id="PS51419">
    <property type="entry name" value="RAB"/>
    <property type="match status" value="1"/>
</dbReference>
<keyword evidence="6" id="KW-0472">Membrane</keyword>
<reference evidence="7" key="1">
    <citation type="submission" date="2005-01" db="EMBL/GenBank/DDBJ databases">
        <authorList>
            <person name="Genoscope"/>
        </authorList>
    </citation>
    <scope>NUCLEOTIDE SEQUENCE</scope>
</reference>
<dbReference type="GO" id="GO:0007165">
    <property type="term" value="P:signal transduction"/>
    <property type="evidence" value="ECO:0007669"/>
    <property type="project" value="InterPro"/>
</dbReference>
<dbReference type="InterPro" id="IPR005225">
    <property type="entry name" value="Small_GTP-bd"/>
</dbReference>
<dbReference type="EMBL" id="CR933442">
    <property type="protein sequence ID" value="CAI44548.1"/>
    <property type="molecule type" value="Genomic_DNA"/>
</dbReference>
<dbReference type="AlphaFoldDB" id="Q3SD17"/>
<dbReference type="FunFam" id="3.40.50.300:FF:001763">
    <property type="entry name" value="Ras family gtpase"/>
    <property type="match status" value="1"/>
</dbReference>
<dbReference type="PANTHER" id="PTHR24070">
    <property type="entry name" value="RAS, DI-RAS, AND RHEB FAMILY MEMBERS OF SMALL GTPASE SUPERFAMILY"/>
    <property type="match status" value="1"/>
</dbReference>
<name>Q3SD17_PARTE</name>
<accession>Q3SD17</accession>
<dbReference type="SMART" id="SM00173">
    <property type="entry name" value="RAS"/>
    <property type="match status" value="1"/>
</dbReference>
<keyword evidence="2" id="KW-1003">Cell membrane</keyword>
<evidence type="ECO:0000256" key="3">
    <source>
        <dbReference type="ARBA" id="ARBA00022741"/>
    </source>
</evidence>
<protein>
    <submittedName>
        <fullName evidence="7">Ras_B03 protein</fullName>
    </submittedName>
</protein>